<keyword evidence="3 5" id="KW-1133">Transmembrane helix</keyword>
<evidence type="ECO:0000256" key="2">
    <source>
        <dbReference type="ARBA" id="ARBA00022692"/>
    </source>
</evidence>
<evidence type="ECO:0000313" key="7">
    <source>
        <dbReference type="Proteomes" id="UP000176770"/>
    </source>
</evidence>
<evidence type="ECO:0000313" key="6">
    <source>
        <dbReference type="EMBL" id="OGZ61632.1"/>
    </source>
</evidence>
<evidence type="ECO:0000256" key="3">
    <source>
        <dbReference type="ARBA" id="ARBA00022989"/>
    </source>
</evidence>
<evidence type="ECO:0000256" key="4">
    <source>
        <dbReference type="ARBA" id="ARBA00023136"/>
    </source>
</evidence>
<gene>
    <name evidence="6" type="ORF">A3F94_00150</name>
</gene>
<accession>A0A1G2HGK9</accession>
<evidence type="ECO:0000256" key="1">
    <source>
        <dbReference type="ARBA" id="ARBA00004141"/>
    </source>
</evidence>
<sequence>MDYPTLIFIGRLLFGGFFVLMGLNHFTKANALTAMAKSKKVPSPKLAVLLGGVFLLVGGFGVVFAAYVQFAVLLLVMFLIVTSLFMHNFWSLKDTNDRMSQMSNFLKNMALVGGALIALLLV</sequence>
<dbReference type="Proteomes" id="UP000176770">
    <property type="component" value="Unassembled WGS sequence"/>
</dbReference>
<dbReference type="Pfam" id="PF07681">
    <property type="entry name" value="DoxX"/>
    <property type="match status" value="1"/>
</dbReference>
<comment type="subcellular location">
    <subcellularLocation>
        <location evidence="1">Membrane</location>
        <topology evidence="1">Multi-pass membrane protein</topology>
    </subcellularLocation>
</comment>
<name>A0A1G2HGK9_9BACT</name>
<protein>
    <recommendedName>
        <fullName evidence="8">DoxX family protein</fullName>
    </recommendedName>
</protein>
<feature type="transmembrane region" description="Helical" evidence="5">
    <location>
        <begin position="73"/>
        <end position="92"/>
    </location>
</feature>
<feature type="transmembrane region" description="Helical" evidence="5">
    <location>
        <begin position="6"/>
        <end position="26"/>
    </location>
</feature>
<evidence type="ECO:0000256" key="5">
    <source>
        <dbReference type="SAM" id="Phobius"/>
    </source>
</evidence>
<feature type="transmembrane region" description="Helical" evidence="5">
    <location>
        <begin position="104"/>
        <end position="121"/>
    </location>
</feature>
<dbReference type="InterPro" id="IPR032808">
    <property type="entry name" value="DoxX"/>
</dbReference>
<reference evidence="6 7" key="1">
    <citation type="journal article" date="2016" name="Nat. Commun.">
        <title>Thousands of microbial genomes shed light on interconnected biogeochemical processes in an aquifer system.</title>
        <authorList>
            <person name="Anantharaman K."/>
            <person name="Brown C.T."/>
            <person name="Hug L.A."/>
            <person name="Sharon I."/>
            <person name="Castelle C.J."/>
            <person name="Probst A.J."/>
            <person name="Thomas B.C."/>
            <person name="Singh A."/>
            <person name="Wilkins M.J."/>
            <person name="Karaoz U."/>
            <person name="Brodie E.L."/>
            <person name="Williams K.H."/>
            <person name="Hubbard S.S."/>
            <person name="Banfield J.F."/>
        </authorList>
    </citation>
    <scope>NUCLEOTIDE SEQUENCE [LARGE SCALE GENOMIC DNA]</scope>
</reference>
<proteinExistence type="predicted"/>
<dbReference type="AlphaFoldDB" id="A0A1G2HGK9"/>
<keyword evidence="2 5" id="KW-0812">Transmembrane</keyword>
<dbReference type="STRING" id="1802165.A3F94_00150"/>
<comment type="caution">
    <text evidence="6">The sequence shown here is derived from an EMBL/GenBank/DDBJ whole genome shotgun (WGS) entry which is preliminary data.</text>
</comment>
<keyword evidence="4 5" id="KW-0472">Membrane</keyword>
<organism evidence="6 7">
    <name type="scientific">Candidatus Spechtbacteria bacterium RIFCSPLOWO2_12_FULL_38_22</name>
    <dbReference type="NCBI Taxonomy" id="1802165"/>
    <lineage>
        <taxon>Bacteria</taxon>
        <taxon>Candidatus Spechtiibacteriota</taxon>
    </lineage>
</organism>
<feature type="transmembrane region" description="Helical" evidence="5">
    <location>
        <begin position="46"/>
        <end position="67"/>
    </location>
</feature>
<dbReference type="GO" id="GO:0016020">
    <property type="term" value="C:membrane"/>
    <property type="evidence" value="ECO:0007669"/>
    <property type="project" value="UniProtKB-SubCell"/>
</dbReference>
<dbReference type="EMBL" id="MHOK01000020">
    <property type="protein sequence ID" value="OGZ61632.1"/>
    <property type="molecule type" value="Genomic_DNA"/>
</dbReference>
<evidence type="ECO:0008006" key="8">
    <source>
        <dbReference type="Google" id="ProtNLM"/>
    </source>
</evidence>